<sequence length="74" mass="8397">MTQNSNNHSNFSDLPSIVGREIHKLRSNTPIFSSLSIIFSEFISKVLLIHSNAELILWLESVIININEVVDVNF</sequence>
<keyword evidence="2" id="KW-1185">Reference proteome</keyword>
<reference evidence="2" key="1">
    <citation type="journal article" date="2022" name="Mol. Ecol. Resour.">
        <title>The genomes of chicory, endive, great burdock and yacon provide insights into Asteraceae palaeo-polyploidization history and plant inulin production.</title>
        <authorList>
            <person name="Fan W."/>
            <person name="Wang S."/>
            <person name="Wang H."/>
            <person name="Wang A."/>
            <person name="Jiang F."/>
            <person name="Liu H."/>
            <person name="Zhao H."/>
            <person name="Xu D."/>
            <person name="Zhang Y."/>
        </authorList>
    </citation>
    <scope>NUCLEOTIDE SEQUENCE [LARGE SCALE GENOMIC DNA]</scope>
    <source>
        <strain evidence="2">cv. Yunnan</strain>
    </source>
</reference>
<evidence type="ECO:0000313" key="2">
    <source>
        <dbReference type="Proteomes" id="UP001056120"/>
    </source>
</evidence>
<comment type="caution">
    <text evidence="1">The sequence shown here is derived from an EMBL/GenBank/DDBJ whole genome shotgun (WGS) entry which is preliminary data.</text>
</comment>
<name>A0ACB9J6T4_9ASTR</name>
<organism evidence="1 2">
    <name type="scientific">Smallanthus sonchifolius</name>
    <dbReference type="NCBI Taxonomy" id="185202"/>
    <lineage>
        <taxon>Eukaryota</taxon>
        <taxon>Viridiplantae</taxon>
        <taxon>Streptophyta</taxon>
        <taxon>Embryophyta</taxon>
        <taxon>Tracheophyta</taxon>
        <taxon>Spermatophyta</taxon>
        <taxon>Magnoliopsida</taxon>
        <taxon>eudicotyledons</taxon>
        <taxon>Gunneridae</taxon>
        <taxon>Pentapetalae</taxon>
        <taxon>asterids</taxon>
        <taxon>campanulids</taxon>
        <taxon>Asterales</taxon>
        <taxon>Asteraceae</taxon>
        <taxon>Asteroideae</taxon>
        <taxon>Heliantheae alliance</taxon>
        <taxon>Millerieae</taxon>
        <taxon>Smallanthus</taxon>
    </lineage>
</organism>
<evidence type="ECO:0000313" key="1">
    <source>
        <dbReference type="EMBL" id="KAI3815837.1"/>
    </source>
</evidence>
<protein>
    <submittedName>
        <fullName evidence="1">Uncharacterized protein</fullName>
    </submittedName>
</protein>
<dbReference type="EMBL" id="CM042022">
    <property type="protein sequence ID" value="KAI3815837.1"/>
    <property type="molecule type" value="Genomic_DNA"/>
</dbReference>
<accession>A0ACB9J6T4</accession>
<reference evidence="1 2" key="2">
    <citation type="journal article" date="2022" name="Mol. Ecol. Resour.">
        <title>The genomes of chicory, endive, great burdock and yacon provide insights into Asteraceae paleo-polyploidization history and plant inulin production.</title>
        <authorList>
            <person name="Fan W."/>
            <person name="Wang S."/>
            <person name="Wang H."/>
            <person name="Wang A."/>
            <person name="Jiang F."/>
            <person name="Liu H."/>
            <person name="Zhao H."/>
            <person name="Xu D."/>
            <person name="Zhang Y."/>
        </authorList>
    </citation>
    <scope>NUCLEOTIDE SEQUENCE [LARGE SCALE GENOMIC DNA]</scope>
    <source>
        <strain evidence="2">cv. Yunnan</strain>
        <tissue evidence="1">Leaves</tissue>
    </source>
</reference>
<dbReference type="Proteomes" id="UP001056120">
    <property type="component" value="Linkage Group LG05"/>
</dbReference>
<proteinExistence type="predicted"/>
<gene>
    <name evidence="1" type="ORF">L1987_15520</name>
</gene>